<dbReference type="SUPFAM" id="SSF56219">
    <property type="entry name" value="DNase I-like"/>
    <property type="match status" value="1"/>
</dbReference>
<reference evidence="3" key="2">
    <citation type="submission" date="2025-08" db="UniProtKB">
        <authorList>
            <consortium name="RefSeq"/>
        </authorList>
    </citation>
    <scope>IDENTIFICATION</scope>
</reference>
<reference evidence="2" key="1">
    <citation type="journal article" date="2012" name="Nat. Commun.">
        <title>The genome of Prunus mume.</title>
        <authorList>
            <person name="Zhang Q."/>
            <person name="Chen W."/>
            <person name="Sun L."/>
            <person name="Zhao F."/>
            <person name="Huang B."/>
            <person name="Yang W."/>
            <person name="Tao Y."/>
            <person name="Wang J."/>
            <person name="Yuan Z."/>
            <person name="Fan G."/>
            <person name="Xing Z."/>
            <person name="Han C."/>
            <person name="Pan H."/>
            <person name="Zhong X."/>
            <person name="Shi W."/>
            <person name="Liang X."/>
            <person name="Du D."/>
            <person name="Sun F."/>
            <person name="Xu Z."/>
            <person name="Hao R."/>
            <person name="Lv T."/>
            <person name="Lv Y."/>
            <person name="Zheng Z."/>
            <person name="Sun M."/>
            <person name="Luo L."/>
            <person name="Cai M."/>
            <person name="Gao Y."/>
            <person name="Wang J."/>
            <person name="Yin Y."/>
            <person name="Xu X."/>
            <person name="Cheng T."/>
            <person name="Wang J."/>
        </authorList>
    </citation>
    <scope>NUCLEOTIDE SEQUENCE [LARGE SCALE GENOMIC DNA]</scope>
</reference>
<keyword evidence="2" id="KW-1185">Reference proteome</keyword>
<sequence>MNVPPRRKTNTGAKIWGGESNSLKPHGSRFDALERITDKFGTKTKEAFVDVIPTNKVTNKINYDVWVKIWTKSNKAKGGVKGMDLAEGQDHTIGEDGVNLVGLPDIGASSTKFKVNMMELIKIQSIDILFVCEPRIGGDKALKMVKSLGFSNFEVVDPTGFSEGLWLLWNANKVNVEIIGTSDQTISAYVSWYGRSLWIFTGIYANPCSTKRAKLWEYLNFVANCHQMSWLIAGDFNDMIKTNDKMGGIPLHRLKGFKKWFDENNMIDLGYSGPKFTWTNNRVFERIDRAQWDQGFGLALAKSHSLVEPLKHWNIAVFGHLKQRKTRLLARLNGIQRGMCHRPIRFLTQLEESLSTEYNIILNQEALFWQQKSRVKWLQEGDRNTKFFHLSTIVRRRRNKIEKLKNNVGVWVEEAIELKKFAIDYFMGLFYSNQPDNTNPPMSKLFPSLREVELNPLVTSININEVKESLFNIGSLKIPGVVRFPACFYQNQW</sequence>
<gene>
    <name evidence="3" type="primary">LOC103321374</name>
</gene>
<dbReference type="Gene3D" id="3.60.10.10">
    <property type="entry name" value="Endonuclease/exonuclease/phosphatase"/>
    <property type="match status" value="1"/>
</dbReference>
<organism evidence="2 3">
    <name type="scientific">Prunus mume</name>
    <name type="common">Japanese apricot</name>
    <name type="synonym">Armeniaca mume</name>
    <dbReference type="NCBI Taxonomy" id="102107"/>
    <lineage>
        <taxon>Eukaryota</taxon>
        <taxon>Viridiplantae</taxon>
        <taxon>Streptophyta</taxon>
        <taxon>Embryophyta</taxon>
        <taxon>Tracheophyta</taxon>
        <taxon>Spermatophyta</taxon>
        <taxon>Magnoliopsida</taxon>
        <taxon>eudicotyledons</taxon>
        <taxon>Gunneridae</taxon>
        <taxon>Pentapetalae</taxon>
        <taxon>rosids</taxon>
        <taxon>fabids</taxon>
        <taxon>Rosales</taxon>
        <taxon>Rosaceae</taxon>
        <taxon>Amygdaloideae</taxon>
        <taxon>Amygdaleae</taxon>
        <taxon>Prunus</taxon>
    </lineage>
</organism>
<evidence type="ECO:0000256" key="1">
    <source>
        <dbReference type="SAM" id="MobiDB-lite"/>
    </source>
</evidence>
<dbReference type="PANTHER" id="PTHR35218">
    <property type="entry name" value="RNASE H DOMAIN-CONTAINING PROTEIN"/>
    <property type="match status" value="1"/>
</dbReference>
<evidence type="ECO:0000313" key="2">
    <source>
        <dbReference type="Proteomes" id="UP000694861"/>
    </source>
</evidence>
<accession>A0ABM0N9D1</accession>
<dbReference type="PANTHER" id="PTHR35218:SF9">
    <property type="entry name" value="ENDONUCLEASE_EXONUCLEASE_PHOSPHATASE DOMAIN-CONTAINING PROTEIN"/>
    <property type="match status" value="1"/>
</dbReference>
<dbReference type="Proteomes" id="UP000694861">
    <property type="component" value="Linkage group LG2"/>
</dbReference>
<proteinExistence type="predicted"/>
<dbReference type="RefSeq" id="XP_008221396.1">
    <property type="nucleotide sequence ID" value="XM_008223174.1"/>
</dbReference>
<feature type="region of interest" description="Disordered" evidence="1">
    <location>
        <begin position="1"/>
        <end position="21"/>
    </location>
</feature>
<evidence type="ECO:0000313" key="3">
    <source>
        <dbReference type="RefSeq" id="XP_008221396.1"/>
    </source>
</evidence>
<dbReference type="GeneID" id="103321374"/>
<protein>
    <submittedName>
        <fullName evidence="3">Uncharacterized protein LOC103321374</fullName>
    </submittedName>
</protein>
<name>A0ABM0N9D1_PRUMU</name>
<dbReference type="InterPro" id="IPR036691">
    <property type="entry name" value="Endo/exonu/phosph_ase_sf"/>
</dbReference>